<dbReference type="InterPro" id="IPR034015">
    <property type="entry name" value="M1_LTA4H"/>
</dbReference>
<feature type="domain" description="Peptidase M1 membrane alanine aminopeptidase" evidence="3">
    <location>
        <begin position="291"/>
        <end position="499"/>
    </location>
</feature>
<dbReference type="AlphaFoldDB" id="A0AAE3HEX9"/>
<protein>
    <submittedName>
        <fullName evidence="4">M1 family metallopeptidase</fullName>
    </submittedName>
</protein>
<dbReference type="Gene3D" id="1.10.390.10">
    <property type="entry name" value="Neutral Protease Domain 2"/>
    <property type="match status" value="1"/>
</dbReference>
<name>A0AAE3HEX9_9FIRM</name>
<keyword evidence="2" id="KW-0862">Zinc</keyword>
<gene>
    <name evidence="4" type="ORF">NSA47_09815</name>
</gene>
<evidence type="ECO:0000313" key="5">
    <source>
        <dbReference type="Proteomes" id="UP001205748"/>
    </source>
</evidence>
<dbReference type="CDD" id="cd09604">
    <property type="entry name" value="M1_APN_like"/>
    <property type="match status" value="1"/>
</dbReference>
<keyword evidence="2" id="KW-0479">Metal-binding</keyword>
<feature type="active site" description="Proton donor" evidence="1">
    <location>
        <position position="440"/>
    </location>
</feature>
<organism evidence="4 5">
    <name type="scientific">Irregularibacter muris</name>
    <dbReference type="NCBI Taxonomy" id="1796619"/>
    <lineage>
        <taxon>Bacteria</taxon>
        <taxon>Bacillati</taxon>
        <taxon>Bacillota</taxon>
        <taxon>Clostridia</taxon>
        <taxon>Eubacteriales</taxon>
        <taxon>Eubacteriaceae</taxon>
        <taxon>Irregularibacter</taxon>
    </lineage>
</organism>
<reference evidence="4" key="1">
    <citation type="submission" date="2022-07" db="EMBL/GenBank/DDBJ databases">
        <title>Enhanced cultured diversity of the mouse gut microbiota enables custom-made synthetic communities.</title>
        <authorList>
            <person name="Afrizal A."/>
        </authorList>
    </citation>
    <scope>NUCLEOTIDE SEQUENCE</scope>
    <source>
        <strain evidence="4">DSM 28593</strain>
    </source>
</reference>
<feature type="binding site" evidence="2">
    <location>
        <position position="353"/>
    </location>
    <ligand>
        <name>Zn(2+)</name>
        <dbReference type="ChEBI" id="CHEBI:29105"/>
        <note>catalytic</note>
    </ligand>
</feature>
<dbReference type="InterPro" id="IPR042097">
    <property type="entry name" value="Aminopeptidase_N-like_N_sf"/>
</dbReference>
<dbReference type="Gene3D" id="2.60.40.1730">
    <property type="entry name" value="tricorn interacting facor f3 domain"/>
    <property type="match status" value="1"/>
</dbReference>
<dbReference type="Pfam" id="PF01433">
    <property type="entry name" value="Peptidase_M1"/>
    <property type="match status" value="1"/>
</dbReference>
<dbReference type="GO" id="GO:0008270">
    <property type="term" value="F:zinc ion binding"/>
    <property type="evidence" value="ECO:0007669"/>
    <property type="project" value="InterPro"/>
</dbReference>
<comment type="cofactor">
    <cofactor evidence="2">
        <name>Zn(2+)</name>
        <dbReference type="ChEBI" id="CHEBI:29105"/>
    </cofactor>
    <text evidence="2">Binds 1 zinc ion per subunit.</text>
</comment>
<proteinExistence type="predicted"/>
<evidence type="ECO:0000256" key="2">
    <source>
        <dbReference type="PIRSR" id="PIRSR634015-3"/>
    </source>
</evidence>
<evidence type="ECO:0000259" key="3">
    <source>
        <dbReference type="Pfam" id="PF01433"/>
    </source>
</evidence>
<dbReference type="InterPro" id="IPR014782">
    <property type="entry name" value="Peptidase_M1_dom"/>
</dbReference>
<feature type="binding site" evidence="2">
    <location>
        <position position="357"/>
    </location>
    <ligand>
        <name>Zn(2+)</name>
        <dbReference type="ChEBI" id="CHEBI:29105"/>
        <note>catalytic</note>
    </ligand>
</feature>
<evidence type="ECO:0000256" key="1">
    <source>
        <dbReference type="PIRSR" id="PIRSR634015-1"/>
    </source>
</evidence>
<evidence type="ECO:0000313" key="4">
    <source>
        <dbReference type="EMBL" id="MCR1899277.1"/>
    </source>
</evidence>
<dbReference type="GO" id="GO:0008237">
    <property type="term" value="F:metallopeptidase activity"/>
    <property type="evidence" value="ECO:0007669"/>
    <property type="project" value="InterPro"/>
</dbReference>
<dbReference type="RefSeq" id="WP_257531456.1">
    <property type="nucleotide sequence ID" value="NZ_JANKAS010000008.1"/>
</dbReference>
<feature type="binding site" evidence="2">
    <location>
        <position position="376"/>
    </location>
    <ligand>
        <name>Zn(2+)</name>
        <dbReference type="ChEBI" id="CHEBI:29105"/>
        <note>catalytic</note>
    </ligand>
</feature>
<dbReference type="SUPFAM" id="SSF55486">
    <property type="entry name" value="Metalloproteases ('zincins'), catalytic domain"/>
    <property type="match status" value="1"/>
</dbReference>
<keyword evidence="5" id="KW-1185">Reference proteome</keyword>
<dbReference type="PANTHER" id="PTHR45726">
    <property type="entry name" value="LEUKOTRIENE A-4 HYDROLASE"/>
    <property type="match status" value="1"/>
</dbReference>
<accession>A0AAE3HEX9</accession>
<dbReference type="PANTHER" id="PTHR45726:SF3">
    <property type="entry name" value="LEUKOTRIENE A-4 HYDROLASE"/>
    <property type="match status" value="1"/>
</dbReference>
<dbReference type="Proteomes" id="UP001205748">
    <property type="component" value="Unassembled WGS sequence"/>
</dbReference>
<dbReference type="InterPro" id="IPR027268">
    <property type="entry name" value="Peptidase_M4/M1_CTD_sf"/>
</dbReference>
<dbReference type="EMBL" id="JANKAS010000008">
    <property type="protein sequence ID" value="MCR1899277.1"/>
    <property type="molecule type" value="Genomic_DNA"/>
</dbReference>
<feature type="active site" description="Proton acceptor" evidence="1">
    <location>
        <position position="354"/>
    </location>
</feature>
<comment type="caution">
    <text evidence="4">The sequence shown here is derived from an EMBL/GenBank/DDBJ whole genome shotgun (WGS) entry which is preliminary data.</text>
</comment>
<sequence length="502" mass="58429">MAKRMIRNITLVLLMVFICIMGVQLHEGLLSHFWSPQSSNHLSQHGLHHYDLEARFVEKDNTLQVIQRTTYFNKHSKDFETIYFHLYPNAYGDKENLPFPSDEMEFAYPKGFEPGNIEIKNVKVQGKQVKYDVEGQQKTILKIDLPEVLKSQGEVTLYFEYEVKIPPSASRFGYGETTYNLGNWYPVAAVYDDEGWNLDPYYAIGDPFYSEVSNYKVSLTLPKEYQLATTGDIVNTQKTKGQKKEKTWTVQANGVRDFAWVMSKDFKILRDKAGDTDIHVYYGENQQGKKALEVAKDSIDIFNKSFGIYPYKQFSVVASDFYIGGMEYPNLVYIDKNVFAMDTTLMLEYIIAHETAHQWWYGIVGNNQVKEPWIDEALTEYSTILYFREKYGEEIGMRVFKTMVVDDYTRIKDKLPGKKEIIARSVDEFKDNREYSGLVYSKGAIMFYQLEKEIGKENMLSILQYYMGENQFTNVQGKDIKSITKAVTGKDYQKFFERWLGK</sequence>